<dbReference type="Pfam" id="PF16987">
    <property type="entry name" value="KIX_2"/>
    <property type="match status" value="1"/>
</dbReference>
<evidence type="ECO:0000256" key="2">
    <source>
        <dbReference type="ARBA" id="ARBA00023242"/>
    </source>
</evidence>
<feature type="domain" description="Mediator complex subunit 15 KIX" evidence="3">
    <location>
        <begin position="6"/>
        <end position="79"/>
    </location>
</feature>
<accession>A0A6G0WSQ0</accession>
<dbReference type="Proteomes" id="UP000481153">
    <property type="component" value="Unassembled WGS sequence"/>
</dbReference>
<organism evidence="4 5">
    <name type="scientific">Aphanomyces euteiches</name>
    <dbReference type="NCBI Taxonomy" id="100861"/>
    <lineage>
        <taxon>Eukaryota</taxon>
        <taxon>Sar</taxon>
        <taxon>Stramenopiles</taxon>
        <taxon>Oomycota</taxon>
        <taxon>Saprolegniomycetes</taxon>
        <taxon>Saprolegniales</taxon>
        <taxon>Verrucalvaceae</taxon>
        <taxon>Aphanomyces</taxon>
    </lineage>
</organism>
<dbReference type="InterPro" id="IPR036546">
    <property type="entry name" value="MED15_KIX"/>
</dbReference>
<keyword evidence="2" id="KW-0539">Nucleus</keyword>
<evidence type="ECO:0000259" key="3">
    <source>
        <dbReference type="Pfam" id="PF16987"/>
    </source>
</evidence>
<dbReference type="GO" id="GO:0005634">
    <property type="term" value="C:nucleus"/>
    <property type="evidence" value="ECO:0007669"/>
    <property type="project" value="UniProtKB-SubCell"/>
</dbReference>
<evidence type="ECO:0000256" key="1">
    <source>
        <dbReference type="ARBA" id="ARBA00004123"/>
    </source>
</evidence>
<dbReference type="VEuPathDB" id="FungiDB:AeMF1_015941"/>
<protein>
    <recommendedName>
        <fullName evidence="3">Mediator complex subunit 15 KIX domain-containing protein</fullName>
    </recommendedName>
</protein>
<sequence>MIDALNWRLTCRQEDRQSMIMQLCQVLLRATREDDTAKVWQSASKYENTVWIQAKNLWEYNLLIQTKLQNLQQQLTSNITSNTTSQSSWTTMEKQFNQEMADLSLKQQTAVENLHQSQLTERNQVVANLYERKVSWDIQCWELAELTYRHKLALLQLEQDHLSQQKLVIQRHLQCFASEVSSSAPNSCQMSNSGLHDEVNLSGVTPSPTNHFNPKVMNEAKTALALLRDQHTNTVQKTIVVVENILSRSNMQTAMSPASKTKLEKSLQGMKHILRALASNSDQIDTEKIERYITTVVKPLYARLSQTQSTKTSAVAIVIPTPQMQVMGKS</sequence>
<dbReference type="AlphaFoldDB" id="A0A6G0WSQ0"/>
<comment type="caution">
    <text evidence="4">The sequence shown here is derived from an EMBL/GenBank/DDBJ whole genome shotgun (WGS) entry which is preliminary data.</text>
</comment>
<name>A0A6G0WSQ0_9STRA</name>
<keyword evidence="5" id="KW-1185">Reference proteome</keyword>
<evidence type="ECO:0000313" key="4">
    <source>
        <dbReference type="EMBL" id="KAF0730449.1"/>
    </source>
</evidence>
<evidence type="ECO:0000313" key="5">
    <source>
        <dbReference type="Proteomes" id="UP000481153"/>
    </source>
</evidence>
<reference evidence="4 5" key="1">
    <citation type="submission" date="2019-07" db="EMBL/GenBank/DDBJ databases">
        <title>Genomics analysis of Aphanomyces spp. identifies a new class of oomycete effector associated with host adaptation.</title>
        <authorList>
            <person name="Gaulin E."/>
        </authorList>
    </citation>
    <scope>NUCLEOTIDE SEQUENCE [LARGE SCALE GENOMIC DNA]</scope>
    <source>
        <strain evidence="4 5">ATCC 201684</strain>
    </source>
</reference>
<comment type="subcellular location">
    <subcellularLocation>
        <location evidence="1">Nucleus</location>
    </subcellularLocation>
</comment>
<proteinExistence type="predicted"/>
<dbReference type="EMBL" id="VJMJ01000154">
    <property type="protein sequence ID" value="KAF0730449.1"/>
    <property type="molecule type" value="Genomic_DNA"/>
</dbReference>
<gene>
    <name evidence="4" type="ORF">Ae201684_012149</name>
</gene>